<dbReference type="STRING" id="1841610.A6X21_22570"/>
<keyword evidence="3" id="KW-1185">Reference proteome</keyword>
<evidence type="ECO:0000256" key="1">
    <source>
        <dbReference type="SAM" id="Phobius"/>
    </source>
</evidence>
<keyword evidence="1" id="KW-0472">Membrane</keyword>
<reference evidence="2 3" key="1">
    <citation type="submission" date="2016-05" db="EMBL/GenBank/DDBJ databases">
        <title>Genomic and physiological characterization of Planctopirus sp. isolated from fresh water lake.</title>
        <authorList>
            <person name="Subhash Y."/>
            <person name="Ramana C."/>
        </authorList>
    </citation>
    <scope>NUCLEOTIDE SEQUENCE [LARGE SCALE GENOMIC DNA]</scope>
    <source>
        <strain evidence="2 3">JC280</strain>
    </source>
</reference>
<dbReference type="AlphaFoldDB" id="A0A1C3EDF9"/>
<feature type="transmembrane region" description="Helical" evidence="1">
    <location>
        <begin position="69"/>
        <end position="89"/>
    </location>
</feature>
<feature type="transmembrane region" description="Helical" evidence="1">
    <location>
        <begin position="38"/>
        <end position="57"/>
    </location>
</feature>
<dbReference type="Proteomes" id="UP000094828">
    <property type="component" value="Unassembled WGS sequence"/>
</dbReference>
<dbReference type="EMBL" id="LYDR01000090">
    <property type="protein sequence ID" value="ODA31281.1"/>
    <property type="molecule type" value="Genomic_DNA"/>
</dbReference>
<gene>
    <name evidence="2" type="ORF">A6X21_22570</name>
</gene>
<evidence type="ECO:0008006" key="4">
    <source>
        <dbReference type="Google" id="ProtNLM"/>
    </source>
</evidence>
<proteinExistence type="predicted"/>
<keyword evidence="1" id="KW-1133">Transmembrane helix</keyword>
<protein>
    <recommendedName>
        <fullName evidence="4">Signal peptidase I</fullName>
    </recommendedName>
</protein>
<organism evidence="2 3">
    <name type="scientific">Planctopirus hydrillae</name>
    <dbReference type="NCBI Taxonomy" id="1841610"/>
    <lineage>
        <taxon>Bacteria</taxon>
        <taxon>Pseudomonadati</taxon>
        <taxon>Planctomycetota</taxon>
        <taxon>Planctomycetia</taxon>
        <taxon>Planctomycetales</taxon>
        <taxon>Planctomycetaceae</taxon>
        <taxon>Planctopirus</taxon>
    </lineage>
</organism>
<evidence type="ECO:0000313" key="3">
    <source>
        <dbReference type="Proteomes" id="UP000094828"/>
    </source>
</evidence>
<dbReference type="InterPro" id="IPR043739">
    <property type="entry name" value="DUF5684"/>
</dbReference>
<sequence length="102" mass="11508">MLISGMWMVFKKAGHPGWVALIPFYNLGLLFEIAGWPFWWMFAMIIPGVNLFVYLAVAIDLAKSFGKHATFAVGLALFPFVGIYVLGLGEEKYLGHPYRHQT</sequence>
<accession>A0A1C3EDF9</accession>
<name>A0A1C3EDF9_9PLAN</name>
<keyword evidence="1" id="KW-0812">Transmembrane</keyword>
<dbReference type="Pfam" id="PF18936">
    <property type="entry name" value="DUF5684"/>
    <property type="match status" value="1"/>
</dbReference>
<comment type="caution">
    <text evidence="2">The sequence shown here is derived from an EMBL/GenBank/DDBJ whole genome shotgun (WGS) entry which is preliminary data.</text>
</comment>
<evidence type="ECO:0000313" key="2">
    <source>
        <dbReference type="EMBL" id="ODA31281.1"/>
    </source>
</evidence>